<feature type="transmembrane region" description="Helical" evidence="1">
    <location>
        <begin position="512"/>
        <end position="532"/>
    </location>
</feature>
<dbReference type="PANTHER" id="PTHR11161:SF0">
    <property type="entry name" value="O-ACYLTRANSFERASE LIKE PROTEIN"/>
    <property type="match status" value="1"/>
</dbReference>
<proteinExistence type="predicted"/>
<dbReference type="InterPro" id="IPR052728">
    <property type="entry name" value="O2_lipid_transport_reg"/>
</dbReference>
<feature type="transmembrane region" description="Helical" evidence="1">
    <location>
        <begin position="591"/>
        <end position="609"/>
    </location>
</feature>
<dbReference type="InterPro" id="IPR006621">
    <property type="entry name" value="Nose-resist-to-fluoxetine_N"/>
</dbReference>
<dbReference type="SMART" id="SM00703">
    <property type="entry name" value="NRF"/>
    <property type="match status" value="1"/>
</dbReference>
<feature type="transmembrane region" description="Helical" evidence="1">
    <location>
        <begin position="294"/>
        <end position="322"/>
    </location>
</feature>
<feature type="transmembrane region" description="Helical" evidence="1">
    <location>
        <begin position="433"/>
        <end position="453"/>
    </location>
</feature>
<accession>A0ABM5K470</accession>
<feature type="transmembrane region" description="Helical" evidence="1">
    <location>
        <begin position="197"/>
        <end position="218"/>
    </location>
</feature>
<dbReference type="PANTHER" id="PTHR11161">
    <property type="entry name" value="O-ACYLTRANSFERASE"/>
    <property type="match status" value="1"/>
</dbReference>
<dbReference type="Proteomes" id="UP001652700">
    <property type="component" value="Unplaced"/>
</dbReference>
<organism evidence="4 5">
    <name type="scientific">Diabrotica virgifera virgifera</name>
    <name type="common">western corn rootworm</name>
    <dbReference type="NCBI Taxonomy" id="50390"/>
    <lineage>
        <taxon>Eukaryota</taxon>
        <taxon>Metazoa</taxon>
        <taxon>Ecdysozoa</taxon>
        <taxon>Arthropoda</taxon>
        <taxon>Hexapoda</taxon>
        <taxon>Insecta</taxon>
        <taxon>Pterygota</taxon>
        <taxon>Neoptera</taxon>
        <taxon>Endopterygota</taxon>
        <taxon>Coleoptera</taxon>
        <taxon>Polyphaga</taxon>
        <taxon>Cucujiformia</taxon>
        <taxon>Chrysomeloidea</taxon>
        <taxon>Chrysomelidae</taxon>
        <taxon>Galerucinae</taxon>
        <taxon>Diabroticina</taxon>
        <taxon>Diabroticites</taxon>
        <taxon>Diabrotica</taxon>
    </lineage>
</organism>
<dbReference type="InterPro" id="IPR002656">
    <property type="entry name" value="Acyl_transf_3_dom"/>
</dbReference>
<feature type="signal peptide" evidence="2">
    <location>
        <begin position="1"/>
        <end position="22"/>
    </location>
</feature>
<protein>
    <recommendedName>
        <fullName evidence="3">Nose resistant-to-fluoxetine protein N-terminal domain-containing protein</fullName>
    </recommendedName>
</protein>
<keyword evidence="5" id="KW-1185">Reference proteome</keyword>
<evidence type="ECO:0000313" key="5">
    <source>
        <dbReference type="Proteomes" id="UP001652700"/>
    </source>
</evidence>
<evidence type="ECO:0000259" key="3">
    <source>
        <dbReference type="SMART" id="SM00703"/>
    </source>
</evidence>
<name>A0ABM5K470_DIAVI</name>
<feature type="transmembrane region" description="Helical" evidence="1">
    <location>
        <begin position="552"/>
        <end position="570"/>
    </location>
</feature>
<dbReference type="GeneID" id="114339742"/>
<evidence type="ECO:0000313" key="4">
    <source>
        <dbReference type="EnsemblMetazoa" id="XP_050504980.1"/>
    </source>
</evidence>
<feature type="transmembrane region" description="Helical" evidence="1">
    <location>
        <begin position="261"/>
        <end position="282"/>
    </location>
</feature>
<feature type="transmembrane region" description="Helical" evidence="1">
    <location>
        <begin position="473"/>
        <end position="500"/>
    </location>
</feature>
<keyword evidence="1" id="KW-0812">Transmembrane</keyword>
<reference evidence="4" key="1">
    <citation type="submission" date="2025-05" db="UniProtKB">
        <authorList>
            <consortium name="EnsemblMetazoa"/>
        </authorList>
    </citation>
    <scope>IDENTIFICATION</scope>
</reference>
<dbReference type="Pfam" id="PF20146">
    <property type="entry name" value="NRF"/>
    <property type="match status" value="1"/>
</dbReference>
<keyword evidence="2" id="KW-0732">Signal</keyword>
<feature type="chain" id="PRO_5045945381" description="Nose resistant-to-fluoxetine protein N-terminal domain-containing protein" evidence="2">
    <location>
        <begin position="23"/>
        <end position="678"/>
    </location>
</feature>
<keyword evidence="1" id="KW-1133">Transmembrane helix</keyword>
<sequence length="678" mass="77354">MENHVRILFLIVIIIVLSLVLGETSIESTISDVLNKKNVLSERCQQDLKALLQRLHSKEEDNNWASKMIEATSRIAMEESSYDYGDVGHFEECVRLQSREDNIKGKYCIADIAFKYINFTGYSPISQIPIKELTIRISGGMHLLRFPVRAMCLPNNCSDSDAGYLMNQLQHPNTTVRYFVCQTEEEVNIPLDNNAYLGIYILAGISSIVILATIYDFYCQNYMQKNGAKAVVAFSIYTNSKNLFHTSNRVSSLDCLDGIRVMSMVWVMAFHVYVKYMASYIFNSKDSIQITGSLLGILFSTGHLACDALFLIGGTLVTYVYFSKTKDGDLTLYNIIKHYLHRYIRLTPALIGVIIVSATLLKYTGSGPKWPLINSVSQEGCQEYWWSTILYIHNELNLGNMCIGHTWYLSVDTQLYLLSPLIFYMLKKHTKVAIMFLVLGILAAIALAFKRGYDGHIMTEINNVYQRNTPMMFLMFYFYLSTESRAAPWLMGTILGYFLTRPRFILKPLPKMVLIPIWTITFAVLLLCGLGNHPLLRVEEFSRLENALFGSLVRPSFALAVGWIIWASATNHAGIINKILSCSVFQFINKFIYSMYLIHPIFLDVLVYSQKSVIEFSIFNLAYWFWGVFMLTLLVSFIWVLVFEIPPVALERLVFAKIESKLKAKEEKLTEVSSSLTN</sequence>
<dbReference type="RefSeq" id="XP_050504980.1">
    <property type="nucleotide sequence ID" value="XM_050649023.1"/>
</dbReference>
<dbReference type="EnsemblMetazoa" id="XM_050649023.1">
    <property type="protein sequence ID" value="XP_050504980.1"/>
    <property type="gene ID" value="LOC114339742"/>
</dbReference>
<feature type="transmembrane region" description="Helical" evidence="1">
    <location>
        <begin position="343"/>
        <end position="361"/>
    </location>
</feature>
<keyword evidence="1" id="KW-0472">Membrane</keyword>
<feature type="domain" description="Nose resistant-to-fluoxetine protein N-terminal" evidence="3">
    <location>
        <begin position="41"/>
        <end position="183"/>
    </location>
</feature>
<evidence type="ECO:0000256" key="2">
    <source>
        <dbReference type="SAM" id="SignalP"/>
    </source>
</evidence>
<dbReference type="Pfam" id="PF01757">
    <property type="entry name" value="Acyl_transf_3"/>
    <property type="match status" value="1"/>
</dbReference>
<evidence type="ECO:0000256" key="1">
    <source>
        <dbReference type="SAM" id="Phobius"/>
    </source>
</evidence>
<feature type="transmembrane region" description="Helical" evidence="1">
    <location>
        <begin position="621"/>
        <end position="643"/>
    </location>
</feature>